<accession>L1LG36</accession>
<keyword evidence="2 4" id="KW-0689">Ribosomal protein</keyword>
<dbReference type="PANTHER" id="PTHR36427">
    <property type="entry name" value="54S RIBOSOMAL PROTEIN L1, MITOCHONDRIAL"/>
    <property type="match status" value="1"/>
</dbReference>
<comment type="similarity">
    <text evidence="1">Belongs to the universal ribosomal protein uL1 family.</text>
</comment>
<dbReference type="AlphaFoldDB" id="L1LG36"/>
<dbReference type="Pfam" id="PF00687">
    <property type="entry name" value="Ribosomal_L1"/>
    <property type="match status" value="1"/>
</dbReference>
<evidence type="ECO:0000256" key="1">
    <source>
        <dbReference type="ARBA" id="ARBA00010531"/>
    </source>
</evidence>
<evidence type="ECO:0000313" key="5">
    <source>
        <dbReference type="Proteomes" id="UP000031512"/>
    </source>
</evidence>
<dbReference type="eggNOG" id="KOG1569">
    <property type="taxonomic scope" value="Eukaryota"/>
</dbReference>
<dbReference type="OrthoDB" id="1747252at2759"/>
<comment type="caution">
    <text evidence="4">The sequence shown here is derived from an EMBL/GenBank/DDBJ whole genome shotgun (WGS) entry which is preliminary data.</text>
</comment>
<dbReference type="Proteomes" id="UP000031512">
    <property type="component" value="Unassembled WGS sequence"/>
</dbReference>
<evidence type="ECO:0000256" key="2">
    <source>
        <dbReference type="ARBA" id="ARBA00022980"/>
    </source>
</evidence>
<proteinExistence type="inferred from homology"/>
<evidence type="ECO:0000256" key="3">
    <source>
        <dbReference type="ARBA" id="ARBA00023274"/>
    </source>
</evidence>
<keyword evidence="5" id="KW-1185">Reference proteome</keyword>
<evidence type="ECO:0000313" key="4">
    <source>
        <dbReference type="EMBL" id="EKX74306.1"/>
    </source>
</evidence>
<dbReference type="SUPFAM" id="SSF56808">
    <property type="entry name" value="Ribosomal protein L1"/>
    <property type="match status" value="1"/>
</dbReference>
<dbReference type="PANTHER" id="PTHR36427:SF3">
    <property type="entry name" value="LARGE RIBOSOMAL SUBUNIT PROTEIN UL1M"/>
    <property type="match status" value="1"/>
</dbReference>
<dbReference type="InterPro" id="IPR028364">
    <property type="entry name" value="Ribosomal_uL1/biogenesis"/>
</dbReference>
<dbReference type="KEGG" id="beq:BEWA_043470"/>
<dbReference type="STRING" id="1537102.L1LG36"/>
<protein>
    <submittedName>
        <fullName evidence="4">50S ribosomal protein L1p, putative</fullName>
    </submittedName>
</protein>
<keyword evidence="3" id="KW-0687">Ribonucleoprotein</keyword>
<dbReference type="VEuPathDB" id="PiroplasmaDB:BEWA_043470"/>
<gene>
    <name evidence="4" type="ORF">BEWA_043470</name>
</gene>
<dbReference type="GO" id="GO:0005840">
    <property type="term" value="C:ribosome"/>
    <property type="evidence" value="ECO:0007669"/>
    <property type="project" value="UniProtKB-KW"/>
</dbReference>
<sequence length="372" mass="42152">MLYLLSSVLYFTIVVTYIANKHQYFLVHCYLFSNYDYISTNRPPLAKSPLIYASDNVSVRRRPKRPKNKVITQEELDIFVEQARNTNLPESEINEYLADYTIEKSAKKVKSADKAKRDSTPKILPKRLKRHLSILPEKHVEYRLEEAIDRIKVISGCKFVEGLDVAIRIPLTKKRSRSTAGSYSKLITLPYPSLKSKRSKVGVFADKDICEAVLNLGFSNVSFAGGVELIEKIKSEDKLPDVNLVLSDAKTFHKLSIIGKLLGRRGLMPSIDIGTCMETKTDILERVNDIANKNTFVMKSDKTGDIKCNFADVSMPTEQIRANLLELVRILRKRKPPYSSQKFISKIFISSSMGPSFMLSTKEVGSARGFIR</sequence>
<dbReference type="InterPro" id="IPR023674">
    <property type="entry name" value="Ribosomal_uL1-like"/>
</dbReference>
<dbReference type="EMBL" id="ACOU01000002">
    <property type="protein sequence ID" value="EKX74306.1"/>
    <property type="molecule type" value="Genomic_DNA"/>
</dbReference>
<dbReference type="GeneID" id="15807754"/>
<dbReference type="GO" id="GO:1990904">
    <property type="term" value="C:ribonucleoprotein complex"/>
    <property type="evidence" value="ECO:0007669"/>
    <property type="project" value="UniProtKB-KW"/>
</dbReference>
<dbReference type="Gene3D" id="3.40.50.790">
    <property type="match status" value="1"/>
</dbReference>
<name>L1LG36_THEEQ</name>
<reference evidence="4 5" key="1">
    <citation type="journal article" date="2012" name="BMC Genomics">
        <title>Comparative genomic analysis and phylogenetic position of Theileria equi.</title>
        <authorList>
            <person name="Kappmeyer L.S."/>
            <person name="Thiagarajan M."/>
            <person name="Herndon D.R."/>
            <person name="Ramsay J.D."/>
            <person name="Caler E."/>
            <person name="Djikeng A."/>
            <person name="Gillespie J.J."/>
            <person name="Lau A.O."/>
            <person name="Roalson E.H."/>
            <person name="Silva J.C."/>
            <person name="Silva M.G."/>
            <person name="Suarez C.E."/>
            <person name="Ueti M.W."/>
            <person name="Nene V.M."/>
            <person name="Mealey R.H."/>
            <person name="Knowles D.P."/>
            <person name="Brayton K.A."/>
        </authorList>
    </citation>
    <scope>NUCLEOTIDE SEQUENCE [LARGE SCALE GENOMIC DNA]</scope>
    <source>
        <strain evidence="4 5">WA</strain>
    </source>
</reference>
<organism evidence="4 5">
    <name type="scientific">Theileria equi strain WA</name>
    <dbReference type="NCBI Taxonomy" id="1537102"/>
    <lineage>
        <taxon>Eukaryota</taxon>
        <taxon>Sar</taxon>
        <taxon>Alveolata</taxon>
        <taxon>Apicomplexa</taxon>
        <taxon>Aconoidasida</taxon>
        <taxon>Piroplasmida</taxon>
        <taxon>Theileriidae</taxon>
        <taxon>Theileria</taxon>
    </lineage>
</organism>
<dbReference type="InterPro" id="IPR016095">
    <property type="entry name" value="Ribosomal_uL1_3-a/b-sand"/>
</dbReference>
<dbReference type="Gene3D" id="3.30.190.20">
    <property type="match status" value="1"/>
</dbReference>
<dbReference type="RefSeq" id="XP_004833758.1">
    <property type="nucleotide sequence ID" value="XM_004833701.1"/>
</dbReference>